<dbReference type="FunFam" id="3.40.50.1100:FF:000007">
    <property type="entry name" value="L-threonine dehydratase catabolic TdcB"/>
    <property type="match status" value="1"/>
</dbReference>
<dbReference type="SUPFAM" id="SSF53686">
    <property type="entry name" value="Tryptophan synthase beta subunit-like PLP-dependent enzymes"/>
    <property type="match status" value="1"/>
</dbReference>
<dbReference type="GO" id="GO:0070179">
    <property type="term" value="P:D-serine biosynthetic process"/>
    <property type="evidence" value="ECO:0007669"/>
    <property type="project" value="TreeGrafter"/>
</dbReference>
<keyword evidence="7" id="KW-1185">Reference proteome</keyword>
<comment type="cofactor">
    <cofactor evidence="1">
        <name>pyridoxal 5'-phosphate</name>
        <dbReference type="ChEBI" id="CHEBI:597326"/>
    </cofactor>
</comment>
<dbReference type="PANTHER" id="PTHR43050:SF1">
    <property type="entry name" value="SERINE RACEMASE"/>
    <property type="match status" value="1"/>
</dbReference>
<dbReference type="AlphaFoldDB" id="A0A5C1AB50"/>
<dbReference type="Gene3D" id="3.40.50.1100">
    <property type="match status" value="2"/>
</dbReference>
<dbReference type="InterPro" id="IPR001926">
    <property type="entry name" value="TrpB-like_PALP"/>
</dbReference>
<gene>
    <name evidence="6" type="ORF">PX52LOC_01948</name>
</gene>
<dbReference type="RefSeq" id="WP_149109890.1">
    <property type="nucleotide sequence ID" value="NZ_CP042425.1"/>
</dbReference>
<evidence type="ECO:0000256" key="2">
    <source>
        <dbReference type="ARBA" id="ARBA00010869"/>
    </source>
</evidence>
<reference evidence="7" key="1">
    <citation type="submission" date="2019-08" db="EMBL/GenBank/DDBJ databases">
        <title>Limnoglobus roseus gen. nov., sp. nov., a novel freshwater planctomycete with a giant genome from the family Gemmataceae.</title>
        <authorList>
            <person name="Kulichevskaya I.S."/>
            <person name="Naumoff D.G."/>
            <person name="Miroshnikov K."/>
            <person name="Ivanova A."/>
            <person name="Philippov D.A."/>
            <person name="Hakobyan A."/>
            <person name="Rijpstra I.C."/>
            <person name="Sinninghe Damste J.S."/>
            <person name="Liesack W."/>
            <person name="Dedysh S.N."/>
        </authorList>
    </citation>
    <scope>NUCLEOTIDE SEQUENCE [LARGE SCALE GENOMIC DNA]</scope>
    <source>
        <strain evidence="7">PX52</strain>
    </source>
</reference>
<proteinExistence type="inferred from homology"/>
<dbReference type="OrthoDB" id="9811476at2"/>
<evidence type="ECO:0000259" key="5">
    <source>
        <dbReference type="Pfam" id="PF00291"/>
    </source>
</evidence>
<dbReference type="GO" id="GO:0018114">
    <property type="term" value="F:threonine racemase activity"/>
    <property type="evidence" value="ECO:0007669"/>
    <property type="project" value="TreeGrafter"/>
</dbReference>
<protein>
    <submittedName>
        <fullName evidence="6">Serine dehydratase</fullName>
    </submittedName>
</protein>
<dbReference type="GO" id="GO:0030378">
    <property type="term" value="F:serine racemase activity"/>
    <property type="evidence" value="ECO:0007669"/>
    <property type="project" value="TreeGrafter"/>
</dbReference>
<evidence type="ECO:0000256" key="3">
    <source>
        <dbReference type="ARBA" id="ARBA00022898"/>
    </source>
</evidence>
<dbReference type="KEGG" id="lrs:PX52LOC_01948"/>
<dbReference type="FunFam" id="3.40.50.1100:FF:000005">
    <property type="entry name" value="Threonine dehydratase catabolic"/>
    <property type="match status" value="1"/>
</dbReference>
<keyword evidence="4" id="KW-0456">Lyase</keyword>
<keyword evidence="3" id="KW-0663">Pyridoxal phosphate</keyword>
<organism evidence="6 7">
    <name type="scientific">Limnoglobus roseus</name>
    <dbReference type="NCBI Taxonomy" id="2598579"/>
    <lineage>
        <taxon>Bacteria</taxon>
        <taxon>Pseudomonadati</taxon>
        <taxon>Planctomycetota</taxon>
        <taxon>Planctomycetia</taxon>
        <taxon>Gemmatales</taxon>
        <taxon>Gemmataceae</taxon>
        <taxon>Limnoglobus</taxon>
    </lineage>
</organism>
<sequence length="318" mass="33425">MNTYAATIADIRHATERIGSFVHRTPVMTCSTLDERAGRSVFFKCEHLQKTGSFKYRGATNAILKLGAAAKKGVVTHSSGNHGQALALAAKVQAVPAHIVMPSTASAVKKAAVLGYGGMVHESGPSLAEREAKTAEIVAETGGFLIPPFDHPDVIAGQGTACLELLEDVPDLDAVIAPIGGGGLLSGWCITAKGINPAIRVFGAEPSAADAAAKSKAAGMMVRIATPTSIADGLLANHLGQHTWPIIRDNVEQVFTVSEDQIRAAMRLVWERMKQCIEPSAAVGVAVILSDEFRAVANVRKVGVILCGGNVNLDKLYW</sequence>
<dbReference type="GO" id="GO:0005524">
    <property type="term" value="F:ATP binding"/>
    <property type="evidence" value="ECO:0007669"/>
    <property type="project" value="TreeGrafter"/>
</dbReference>
<comment type="similarity">
    <text evidence="2">Belongs to the serine/threonine dehydratase family.</text>
</comment>
<evidence type="ECO:0000256" key="1">
    <source>
        <dbReference type="ARBA" id="ARBA00001933"/>
    </source>
</evidence>
<dbReference type="PANTHER" id="PTHR43050">
    <property type="entry name" value="SERINE / THREONINE RACEMASE FAMILY MEMBER"/>
    <property type="match status" value="1"/>
</dbReference>
<dbReference type="Pfam" id="PF00291">
    <property type="entry name" value="PALP"/>
    <property type="match status" value="1"/>
</dbReference>
<accession>A0A5C1AB50</accession>
<evidence type="ECO:0000256" key="4">
    <source>
        <dbReference type="ARBA" id="ARBA00023239"/>
    </source>
</evidence>
<dbReference type="Proteomes" id="UP000324974">
    <property type="component" value="Chromosome"/>
</dbReference>
<feature type="domain" description="Tryptophan synthase beta chain-like PALP" evidence="5">
    <location>
        <begin position="22"/>
        <end position="308"/>
    </location>
</feature>
<evidence type="ECO:0000313" key="7">
    <source>
        <dbReference type="Proteomes" id="UP000324974"/>
    </source>
</evidence>
<dbReference type="GO" id="GO:0003941">
    <property type="term" value="F:L-serine ammonia-lyase activity"/>
    <property type="evidence" value="ECO:0007669"/>
    <property type="project" value="TreeGrafter"/>
</dbReference>
<dbReference type="EMBL" id="CP042425">
    <property type="protein sequence ID" value="QEL15042.1"/>
    <property type="molecule type" value="Genomic_DNA"/>
</dbReference>
<dbReference type="InterPro" id="IPR036052">
    <property type="entry name" value="TrpB-like_PALP_sf"/>
</dbReference>
<name>A0A5C1AB50_9BACT</name>
<dbReference type="GO" id="GO:0000287">
    <property type="term" value="F:magnesium ion binding"/>
    <property type="evidence" value="ECO:0007669"/>
    <property type="project" value="TreeGrafter"/>
</dbReference>
<evidence type="ECO:0000313" key="6">
    <source>
        <dbReference type="EMBL" id="QEL15042.1"/>
    </source>
</evidence>
<dbReference type="GO" id="GO:0030170">
    <property type="term" value="F:pyridoxal phosphate binding"/>
    <property type="evidence" value="ECO:0007669"/>
    <property type="project" value="TreeGrafter"/>
</dbReference>
<dbReference type="CDD" id="cd01562">
    <property type="entry name" value="Thr-dehyd"/>
    <property type="match status" value="1"/>
</dbReference>